<evidence type="ECO:0000256" key="2">
    <source>
        <dbReference type="ARBA" id="ARBA00022741"/>
    </source>
</evidence>
<accession>A0A9W9DLX8</accession>
<dbReference type="InterPro" id="IPR011545">
    <property type="entry name" value="DEAD/DEAH_box_helicase_dom"/>
</dbReference>
<comment type="catalytic activity">
    <reaction evidence="4">
        <text>Couples ATP hydrolysis with the unwinding of duplex DNA by translocating in the 3'-5' direction.</text>
        <dbReference type="EC" id="5.6.2.4"/>
    </reaction>
</comment>
<dbReference type="SMART" id="SM00490">
    <property type="entry name" value="HELICc"/>
    <property type="match status" value="1"/>
</dbReference>
<reference evidence="8" key="1">
    <citation type="submission" date="2022-08" db="EMBL/GenBank/DDBJ databases">
        <authorList>
            <consortium name="DOE Joint Genome Institute"/>
            <person name="Min B."/>
            <person name="Riley R."/>
            <person name="Sierra-Patev S."/>
            <person name="Naranjo-Ortiz M."/>
            <person name="Looney B."/>
            <person name="Konkel Z."/>
            <person name="Slot J.C."/>
            <person name="Sakamoto Y."/>
            <person name="Steenwyk J.L."/>
            <person name="Rokas A."/>
            <person name="Carro J."/>
            <person name="Camarero S."/>
            <person name="Ferreira P."/>
            <person name="Molpeceres G."/>
            <person name="Ruiz-Duenas F.J."/>
            <person name="Serrano A."/>
            <person name="Henrissat B."/>
            <person name="Drula E."/>
            <person name="Hughes K.W."/>
            <person name="Mata J.L."/>
            <person name="Ishikawa N.K."/>
            <person name="Vargas-Isla R."/>
            <person name="Ushijima S."/>
            <person name="Smith C.A."/>
            <person name="Ahrendt S."/>
            <person name="Andreopoulos W."/>
            <person name="He G."/>
            <person name="Labutti K."/>
            <person name="Lipzen A."/>
            <person name="Ng V."/>
            <person name="Sandor L."/>
            <person name="Barry K."/>
            <person name="Martinez A.T."/>
            <person name="Xiao Y."/>
            <person name="Gibbons J.G."/>
            <person name="Terashima K."/>
            <person name="Hibbett D.S."/>
            <person name="Grigoriev I.V."/>
        </authorList>
    </citation>
    <scope>NUCLEOTIDE SEQUENCE</scope>
    <source>
        <strain evidence="8">Sp2 HRB7682 ss15</strain>
    </source>
</reference>
<dbReference type="GO" id="GO:0009378">
    <property type="term" value="F:four-way junction helicase activity"/>
    <property type="evidence" value="ECO:0007669"/>
    <property type="project" value="TreeGrafter"/>
</dbReference>
<dbReference type="GO" id="GO:0000723">
    <property type="term" value="P:telomere maintenance"/>
    <property type="evidence" value="ECO:0007669"/>
    <property type="project" value="TreeGrafter"/>
</dbReference>
<dbReference type="Pfam" id="PF00271">
    <property type="entry name" value="Helicase_C"/>
    <property type="match status" value="1"/>
</dbReference>
<dbReference type="GO" id="GO:0005524">
    <property type="term" value="F:ATP binding"/>
    <property type="evidence" value="ECO:0007669"/>
    <property type="project" value="UniProtKB-KW"/>
</dbReference>
<feature type="domain" description="Helicase ATP-binding" evidence="6">
    <location>
        <begin position="30"/>
        <end position="230"/>
    </location>
</feature>
<dbReference type="GO" id="GO:0005694">
    <property type="term" value="C:chromosome"/>
    <property type="evidence" value="ECO:0007669"/>
    <property type="project" value="TreeGrafter"/>
</dbReference>
<comment type="caution">
    <text evidence="8">The sequence shown here is derived from an EMBL/GenBank/DDBJ whole genome shotgun (WGS) entry which is preliminary data.</text>
</comment>
<evidence type="ECO:0000256" key="5">
    <source>
        <dbReference type="ARBA" id="ARBA00034808"/>
    </source>
</evidence>
<dbReference type="PROSITE" id="PS51194">
    <property type="entry name" value="HELICASE_CTER"/>
    <property type="match status" value="1"/>
</dbReference>
<evidence type="ECO:0000313" key="8">
    <source>
        <dbReference type="EMBL" id="KAJ4476036.1"/>
    </source>
</evidence>
<comment type="similarity">
    <text evidence="1">Belongs to the helicase family. RecQ subfamily.</text>
</comment>
<feature type="non-terminal residue" evidence="8">
    <location>
        <position position="480"/>
    </location>
</feature>
<gene>
    <name evidence="8" type="ORF">C8J55DRAFT_380852</name>
</gene>
<dbReference type="GO" id="GO:0005654">
    <property type="term" value="C:nucleoplasm"/>
    <property type="evidence" value="ECO:0007669"/>
    <property type="project" value="TreeGrafter"/>
</dbReference>
<dbReference type="Pfam" id="PF00270">
    <property type="entry name" value="DEAD"/>
    <property type="match status" value="1"/>
</dbReference>
<dbReference type="GO" id="GO:0016787">
    <property type="term" value="F:hydrolase activity"/>
    <property type="evidence" value="ECO:0007669"/>
    <property type="project" value="UniProtKB-KW"/>
</dbReference>
<organism evidence="8 9">
    <name type="scientific">Lentinula lateritia</name>
    <dbReference type="NCBI Taxonomy" id="40482"/>
    <lineage>
        <taxon>Eukaryota</taxon>
        <taxon>Fungi</taxon>
        <taxon>Dikarya</taxon>
        <taxon>Basidiomycota</taxon>
        <taxon>Agaricomycotina</taxon>
        <taxon>Agaricomycetes</taxon>
        <taxon>Agaricomycetidae</taxon>
        <taxon>Agaricales</taxon>
        <taxon>Marasmiineae</taxon>
        <taxon>Omphalotaceae</taxon>
        <taxon>Lentinula</taxon>
    </lineage>
</organism>
<dbReference type="Proteomes" id="UP001150238">
    <property type="component" value="Unassembled WGS sequence"/>
</dbReference>
<dbReference type="InterPro" id="IPR014001">
    <property type="entry name" value="Helicase_ATP-bd"/>
</dbReference>
<dbReference type="SMART" id="SM00487">
    <property type="entry name" value="DEXDc"/>
    <property type="match status" value="1"/>
</dbReference>
<name>A0A9W9DLX8_9AGAR</name>
<dbReference type="EC" id="5.6.2.4" evidence="5"/>
<dbReference type="EMBL" id="JANVFS010000021">
    <property type="protein sequence ID" value="KAJ4476036.1"/>
    <property type="molecule type" value="Genomic_DNA"/>
</dbReference>
<sequence>FDSPPGHALISRIVQCYVPYVPHDYVLEGVGKVLDGSDLVAITPTGSGKTGYMAFTALVMRELSASPESYLHLKDIIKKFPKHPLMLAICPTDYLEYQMEENFARISLNILVINNDTLQAARLNKHPELWQQAQDNLSLSIILISPEQLKSKSYEAALMNDRFYERIYAMTVDEVHLLLTWGKSFRKPFQQIGLAKARLPDNVRTLALTATMQGGSALHSICRFLGMPEGKYHLIRRSNQRPDIQLIFREISSPVEGLFFPELDWVLKEKRNTIIFARRIHFGNRIHEYMYHQDKKSGGDPRTVLKRMREYNSLSAEYNEQTRVFMQSGDCLVVFATSSLAVGVDVDNVQDVIVFGDPEDVNELIQMIGRIRPRWQQSGNRPTHRGIIYFFPNASERAERAIILKDVTASSKFSELENAANEMDKGLAQLYRARCKTAEIDAQFQNPSNDKLCQCPTCRNFPFLPTQITCICSGCVPEET</sequence>
<feature type="non-terminal residue" evidence="8">
    <location>
        <position position="1"/>
    </location>
</feature>
<dbReference type="InterPro" id="IPR027417">
    <property type="entry name" value="P-loop_NTPase"/>
</dbReference>
<protein>
    <recommendedName>
        <fullName evidence="5">DNA 3'-5' helicase</fullName>
        <ecNumber evidence="5">5.6.2.4</ecNumber>
    </recommendedName>
</protein>
<evidence type="ECO:0000259" key="7">
    <source>
        <dbReference type="PROSITE" id="PS51194"/>
    </source>
</evidence>
<dbReference type="PANTHER" id="PTHR13710:SF157">
    <property type="entry name" value="DNA HELICASE"/>
    <property type="match status" value="1"/>
</dbReference>
<dbReference type="GO" id="GO:0003676">
    <property type="term" value="F:nucleic acid binding"/>
    <property type="evidence" value="ECO:0007669"/>
    <property type="project" value="InterPro"/>
</dbReference>
<dbReference type="PROSITE" id="PS51192">
    <property type="entry name" value="HELICASE_ATP_BIND_1"/>
    <property type="match status" value="1"/>
</dbReference>
<reference evidence="8" key="2">
    <citation type="journal article" date="2023" name="Proc. Natl. Acad. Sci. U.S.A.">
        <title>A global phylogenomic analysis of the shiitake genus Lentinula.</title>
        <authorList>
            <person name="Sierra-Patev S."/>
            <person name="Min B."/>
            <person name="Naranjo-Ortiz M."/>
            <person name="Looney B."/>
            <person name="Konkel Z."/>
            <person name="Slot J.C."/>
            <person name="Sakamoto Y."/>
            <person name="Steenwyk J.L."/>
            <person name="Rokas A."/>
            <person name="Carro J."/>
            <person name="Camarero S."/>
            <person name="Ferreira P."/>
            <person name="Molpeceres G."/>
            <person name="Ruiz-Duenas F.J."/>
            <person name="Serrano A."/>
            <person name="Henrissat B."/>
            <person name="Drula E."/>
            <person name="Hughes K.W."/>
            <person name="Mata J.L."/>
            <person name="Ishikawa N.K."/>
            <person name="Vargas-Isla R."/>
            <person name="Ushijima S."/>
            <person name="Smith C.A."/>
            <person name="Donoghue J."/>
            <person name="Ahrendt S."/>
            <person name="Andreopoulos W."/>
            <person name="He G."/>
            <person name="LaButti K."/>
            <person name="Lipzen A."/>
            <person name="Ng V."/>
            <person name="Riley R."/>
            <person name="Sandor L."/>
            <person name="Barry K."/>
            <person name="Martinez A.T."/>
            <person name="Xiao Y."/>
            <person name="Gibbons J.G."/>
            <person name="Terashima K."/>
            <person name="Grigoriev I.V."/>
            <person name="Hibbett D."/>
        </authorList>
    </citation>
    <scope>NUCLEOTIDE SEQUENCE</scope>
    <source>
        <strain evidence="8">Sp2 HRB7682 ss15</strain>
    </source>
</reference>
<evidence type="ECO:0000256" key="4">
    <source>
        <dbReference type="ARBA" id="ARBA00034617"/>
    </source>
</evidence>
<evidence type="ECO:0000259" key="6">
    <source>
        <dbReference type="PROSITE" id="PS51192"/>
    </source>
</evidence>
<dbReference type="GO" id="GO:0005737">
    <property type="term" value="C:cytoplasm"/>
    <property type="evidence" value="ECO:0007669"/>
    <property type="project" value="TreeGrafter"/>
</dbReference>
<dbReference type="InterPro" id="IPR001650">
    <property type="entry name" value="Helicase_C-like"/>
</dbReference>
<dbReference type="PANTHER" id="PTHR13710">
    <property type="entry name" value="DNA HELICASE RECQ FAMILY MEMBER"/>
    <property type="match status" value="1"/>
</dbReference>
<dbReference type="Gene3D" id="3.40.50.300">
    <property type="entry name" value="P-loop containing nucleotide triphosphate hydrolases"/>
    <property type="match status" value="2"/>
</dbReference>
<dbReference type="SUPFAM" id="SSF52540">
    <property type="entry name" value="P-loop containing nucleoside triphosphate hydrolases"/>
    <property type="match status" value="1"/>
</dbReference>
<keyword evidence="2" id="KW-0547">Nucleotide-binding</keyword>
<dbReference type="GO" id="GO:0000724">
    <property type="term" value="P:double-strand break repair via homologous recombination"/>
    <property type="evidence" value="ECO:0007669"/>
    <property type="project" value="TreeGrafter"/>
</dbReference>
<evidence type="ECO:0000313" key="9">
    <source>
        <dbReference type="Proteomes" id="UP001150238"/>
    </source>
</evidence>
<evidence type="ECO:0000256" key="1">
    <source>
        <dbReference type="ARBA" id="ARBA00005446"/>
    </source>
</evidence>
<dbReference type="GO" id="GO:0043138">
    <property type="term" value="F:3'-5' DNA helicase activity"/>
    <property type="evidence" value="ECO:0007669"/>
    <property type="project" value="UniProtKB-EC"/>
</dbReference>
<keyword evidence="8" id="KW-0378">Hydrolase</keyword>
<evidence type="ECO:0000256" key="3">
    <source>
        <dbReference type="ARBA" id="ARBA00022840"/>
    </source>
</evidence>
<keyword evidence="3" id="KW-0067">ATP-binding</keyword>
<proteinExistence type="inferred from homology"/>
<feature type="domain" description="Helicase C-terminal" evidence="7">
    <location>
        <begin position="262"/>
        <end position="431"/>
    </location>
</feature>
<dbReference type="AlphaFoldDB" id="A0A9W9DLX8"/>